<evidence type="ECO:0000313" key="2">
    <source>
        <dbReference type="Proteomes" id="UP000619265"/>
    </source>
</evidence>
<evidence type="ECO:0000313" key="1">
    <source>
        <dbReference type="EMBL" id="KAF5454649.1"/>
    </source>
</evidence>
<accession>A0A833UMR6</accession>
<comment type="caution">
    <text evidence="1">The sequence shown here is derived from an EMBL/GenBank/DDBJ whole genome shotgun (WGS) entry which is preliminary data.</text>
</comment>
<gene>
    <name evidence="1" type="ORF">F2P56_024297</name>
</gene>
<reference evidence="1" key="2">
    <citation type="submission" date="2020-03" db="EMBL/GenBank/DDBJ databases">
        <title>Walnut 2.0.</title>
        <authorList>
            <person name="Marrano A."/>
            <person name="Britton M."/>
            <person name="Zimin A.V."/>
            <person name="Zaini P.A."/>
            <person name="Workman R."/>
            <person name="Puiu D."/>
            <person name="Bianco L."/>
            <person name="Allen B.J."/>
            <person name="Troggio M."/>
            <person name="Leslie C.A."/>
            <person name="Timp W."/>
            <person name="Dendekar A."/>
            <person name="Salzberg S.L."/>
            <person name="Neale D.B."/>
        </authorList>
    </citation>
    <scope>NUCLEOTIDE SEQUENCE</scope>
    <source>
        <tissue evidence="1">Leaves</tissue>
    </source>
</reference>
<dbReference type="Gramene" id="Jr11_08820_p1">
    <property type="protein sequence ID" value="cds.Jr11_08820_p1"/>
    <property type="gene ID" value="Jr11_08820"/>
</dbReference>
<organism evidence="1 2">
    <name type="scientific">Juglans regia</name>
    <name type="common">English walnut</name>
    <dbReference type="NCBI Taxonomy" id="51240"/>
    <lineage>
        <taxon>Eukaryota</taxon>
        <taxon>Viridiplantae</taxon>
        <taxon>Streptophyta</taxon>
        <taxon>Embryophyta</taxon>
        <taxon>Tracheophyta</taxon>
        <taxon>Spermatophyta</taxon>
        <taxon>Magnoliopsida</taxon>
        <taxon>eudicotyledons</taxon>
        <taxon>Gunneridae</taxon>
        <taxon>Pentapetalae</taxon>
        <taxon>rosids</taxon>
        <taxon>fabids</taxon>
        <taxon>Fagales</taxon>
        <taxon>Juglandaceae</taxon>
        <taxon>Juglans</taxon>
    </lineage>
</organism>
<feature type="non-terminal residue" evidence="1">
    <location>
        <position position="120"/>
    </location>
</feature>
<protein>
    <submittedName>
        <fullName evidence="1">Uncharacterized protein</fullName>
    </submittedName>
</protein>
<name>A0A833UMR6_JUGRE</name>
<proteinExistence type="predicted"/>
<sequence>MGQGELGRVGEKFVAPFRMFGPELTYISFEHKIVPSTIVESSARTSLIQAMFNNDRNLVHISYHVENVEGEGLIVVMPSIYPATRSLEPTMLLCGKRQSLFVLMVLIVQHWSSEDVLICI</sequence>
<dbReference type="AlphaFoldDB" id="A0A833UMR6"/>
<dbReference type="Proteomes" id="UP000619265">
    <property type="component" value="Unassembled WGS sequence"/>
</dbReference>
<dbReference type="EMBL" id="LIHL02000011">
    <property type="protein sequence ID" value="KAF5454649.1"/>
    <property type="molecule type" value="Genomic_DNA"/>
</dbReference>
<reference evidence="1" key="1">
    <citation type="submission" date="2015-10" db="EMBL/GenBank/DDBJ databases">
        <authorList>
            <person name="Martinez-Garcia P.J."/>
            <person name="Crepeau M.W."/>
            <person name="Puiu D."/>
            <person name="Gonzalez-Ibeas D."/>
            <person name="Whalen J."/>
            <person name="Stevens K."/>
            <person name="Paul R."/>
            <person name="Butterfield T."/>
            <person name="Britton M."/>
            <person name="Reagan R."/>
            <person name="Chakraborty S."/>
            <person name="Walawage S.L."/>
            <person name="Vasquez-Gross H.A."/>
            <person name="Cardeno C."/>
            <person name="Famula R."/>
            <person name="Pratt K."/>
            <person name="Kuruganti S."/>
            <person name="Aradhya M.K."/>
            <person name="Leslie C.A."/>
            <person name="Dandekar A.M."/>
            <person name="Salzberg S.L."/>
            <person name="Wegrzyn J.L."/>
            <person name="Langley C.H."/>
            <person name="Neale D.B."/>
        </authorList>
    </citation>
    <scope>NUCLEOTIDE SEQUENCE</scope>
    <source>
        <tissue evidence="1">Leaves</tissue>
    </source>
</reference>